<evidence type="ECO:0000256" key="4">
    <source>
        <dbReference type="SAM" id="Phobius"/>
    </source>
</evidence>
<keyword evidence="2 4" id="KW-1133">Transmembrane helix</keyword>
<dbReference type="InterPro" id="IPR052528">
    <property type="entry name" value="Sugar_transport-like"/>
</dbReference>
<organism evidence="5 6">
    <name type="scientific">Pseudidiomarina piscicola</name>
    <dbReference type="NCBI Taxonomy" id="2614830"/>
    <lineage>
        <taxon>Bacteria</taxon>
        <taxon>Pseudomonadati</taxon>
        <taxon>Pseudomonadota</taxon>
        <taxon>Gammaproteobacteria</taxon>
        <taxon>Alteromonadales</taxon>
        <taxon>Idiomarinaceae</taxon>
        <taxon>Pseudidiomarina</taxon>
    </lineage>
</organism>
<evidence type="ECO:0000313" key="5">
    <source>
        <dbReference type="EMBL" id="CAB0151708.1"/>
    </source>
</evidence>
<evidence type="ECO:0008006" key="7">
    <source>
        <dbReference type="Google" id="ProtNLM"/>
    </source>
</evidence>
<accession>A0A6S6WNN8</accession>
<dbReference type="RefSeq" id="WP_173921074.1">
    <property type="nucleotide sequence ID" value="NZ_CADCXY010000006.1"/>
</dbReference>
<dbReference type="Gene3D" id="1.20.1250.20">
    <property type="entry name" value="MFS general substrate transporter like domains"/>
    <property type="match status" value="1"/>
</dbReference>
<feature type="transmembrane region" description="Helical" evidence="4">
    <location>
        <begin position="329"/>
        <end position="349"/>
    </location>
</feature>
<dbReference type="PANTHER" id="PTHR23526:SF1">
    <property type="entry name" value="MAJOR FACILITATOR SUPERFAMILY MFS_1"/>
    <property type="match status" value="1"/>
</dbReference>
<feature type="transmembrane region" description="Helical" evidence="4">
    <location>
        <begin position="136"/>
        <end position="155"/>
    </location>
</feature>
<dbReference type="AlphaFoldDB" id="A0A6S6WNN8"/>
<feature type="transmembrane region" description="Helical" evidence="4">
    <location>
        <begin position="418"/>
        <end position="437"/>
    </location>
</feature>
<feature type="transmembrane region" description="Helical" evidence="4">
    <location>
        <begin position="394"/>
        <end position="412"/>
    </location>
</feature>
<dbReference type="Pfam" id="PF07690">
    <property type="entry name" value="MFS_1"/>
    <property type="match status" value="1"/>
</dbReference>
<evidence type="ECO:0000256" key="2">
    <source>
        <dbReference type="ARBA" id="ARBA00022989"/>
    </source>
</evidence>
<gene>
    <name evidence="5" type="ORF">PSI9734_02076</name>
</gene>
<evidence type="ECO:0000256" key="3">
    <source>
        <dbReference type="ARBA" id="ARBA00023136"/>
    </source>
</evidence>
<proteinExistence type="predicted"/>
<evidence type="ECO:0000256" key="1">
    <source>
        <dbReference type="ARBA" id="ARBA00022692"/>
    </source>
</evidence>
<dbReference type="GO" id="GO:0022857">
    <property type="term" value="F:transmembrane transporter activity"/>
    <property type="evidence" value="ECO:0007669"/>
    <property type="project" value="InterPro"/>
</dbReference>
<feature type="transmembrane region" description="Helical" evidence="4">
    <location>
        <begin position="264"/>
        <end position="286"/>
    </location>
</feature>
<reference evidence="5 6" key="1">
    <citation type="submission" date="2020-02" db="EMBL/GenBank/DDBJ databases">
        <authorList>
            <person name="Rodrigo-Torres L."/>
            <person name="Arahal R. D."/>
            <person name="Lucena T."/>
        </authorList>
    </citation>
    <scope>NUCLEOTIDE SEQUENCE [LARGE SCALE GENOMIC DNA]</scope>
    <source>
        <strain evidence="5 6">CECT 9734</strain>
    </source>
</reference>
<name>A0A6S6WNN8_9GAMM</name>
<feature type="transmembrane region" description="Helical" evidence="4">
    <location>
        <begin position="109"/>
        <end position="130"/>
    </location>
</feature>
<dbReference type="EMBL" id="CADCXY010000006">
    <property type="protein sequence ID" value="CAB0151708.1"/>
    <property type="molecule type" value="Genomic_DNA"/>
</dbReference>
<feature type="transmembrane region" description="Helical" evidence="4">
    <location>
        <begin position="298"/>
        <end position="317"/>
    </location>
</feature>
<keyword evidence="6" id="KW-1185">Reference proteome</keyword>
<feature type="transmembrane region" description="Helical" evidence="4">
    <location>
        <begin position="175"/>
        <end position="198"/>
    </location>
</feature>
<keyword evidence="1 4" id="KW-0812">Transmembrane</keyword>
<dbReference type="InterPro" id="IPR011701">
    <property type="entry name" value="MFS"/>
</dbReference>
<feature type="transmembrane region" description="Helical" evidence="4">
    <location>
        <begin position="355"/>
        <end position="374"/>
    </location>
</feature>
<feature type="transmembrane region" description="Helical" evidence="4">
    <location>
        <begin position="210"/>
        <end position="232"/>
    </location>
</feature>
<protein>
    <recommendedName>
        <fullName evidence="7">Major facilitator superfamily (MFS) profile domain-containing protein</fullName>
    </recommendedName>
</protein>
<keyword evidence="3 4" id="KW-0472">Membrane</keyword>
<dbReference type="InterPro" id="IPR036259">
    <property type="entry name" value="MFS_trans_sf"/>
</dbReference>
<evidence type="ECO:0000313" key="6">
    <source>
        <dbReference type="Proteomes" id="UP000481517"/>
    </source>
</evidence>
<dbReference type="Proteomes" id="UP000481517">
    <property type="component" value="Unassembled WGS sequence"/>
</dbReference>
<dbReference type="SUPFAM" id="SSF103473">
    <property type="entry name" value="MFS general substrate transporter"/>
    <property type="match status" value="1"/>
</dbReference>
<sequence>MSQDSSGRDLTDRIYGYLAEDEDARVCKDIPDSACNDQPLAFVAHLVALSMTKLGDSLVSARLVLPWILTSLGAPSAFVSALVPLRESLALLPQLVIAQQLRETPIRKWFWVFGSIGQGLALVGMLFSVLTLRESALGWAIVILLTIFSIARGVCSVSIKDVQGKTISKTRRGRLSGIAASVAGLLSVLTALVVLFAPTLLSGGLEQGNILIFSGLLGTAAILWFAAAVTYAQVPEVAGATEGGGNAIIEALRSMRLLWQDKQFGSFVLTRALLVSSAFAIPYIVVMIQRSGEGGLTSLGGLMLASGIAGMLAGRFWGKWSDSASHHVMAAAAFIAVGVMAAALMLYTLAPDWLASQWLAGLLIFIAAVAHHGARVGRKTYLIDMATQDNRGQLTAVSNTVIGGILLLGILLGVLDSFAGVEAVMVMLIVLGCIAGVRAMTLPNVQQD</sequence>
<dbReference type="PANTHER" id="PTHR23526">
    <property type="entry name" value="INTEGRAL MEMBRANE TRANSPORT PROTEIN-RELATED"/>
    <property type="match status" value="1"/>
</dbReference>